<dbReference type="Gene3D" id="3.30.70.1230">
    <property type="entry name" value="Nucleotide cyclase"/>
    <property type="match status" value="2"/>
</dbReference>
<dbReference type="eggNOG" id="KOG1023">
    <property type="taxonomic scope" value="Eukaryota"/>
</dbReference>
<evidence type="ECO:0000313" key="4">
    <source>
        <dbReference type="Proteomes" id="UP000008983"/>
    </source>
</evidence>
<dbReference type="Pfam" id="PF00211">
    <property type="entry name" value="Guanylate_cyc"/>
    <property type="match status" value="2"/>
</dbReference>
<name>G0R299_ICHMU</name>
<reference evidence="3 4" key="1">
    <citation type="submission" date="2011-07" db="EMBL/GenBank/DDBJ databases">
        <authorList>
            <person name="Coyne R."/>
            <person name="Brami D."/>
            <person name="Johnson J."/>
            <person name="Hostetler J."/>
            <person name="Hannick L."/>
            <person name="Clark T."/>
            <person name="Cassidy-Hanley D."/>
            <person name="Inman J."/>
        </authorList>
    </citation>
    <scope>NUCLEOTIDE SEQUENCE [LARGE SCALE GENOMIC DNA]</scope>
    <source>
        <strain evidence="3 4">G5</strain>
    </source>
</reference>
<keyword evidence="4" id="KW-1185">Reference proteome</keyword>
<dbReference type="CDD" id="cd07302">
    <property type="entry name" value="CHD"/>
    <property type="match status" value="2"/>
</dbReference>
<dbReference type="GO" id="GO:0070482">
    <property type="term" value="P:response to oxygen levels"/>
    <property type="evidence" value="ECO:0007669"/>
    <property type="project" value="TreeGrafter"/>
</dbReference>
<dbReference type="OrthoDB" id="60033at2759"/>
<sequence length="461" mass="53071">IFENWIMLLFLIILTANTIIMRYSLEKQTKFQYFYKKKLREYKNQSSNILALLLPEFVQEEVNQCEGQYLIEKSSESVYILFCDIFQFDQILQYEKESIILLLDKLFRNFDSLCKQYNIQKIETVGKTYMACGGLKDIEKNPQSLPQRIIQLAIDMLLVASQISWSQDSGIMIKIGINVGPVIAGVIGLHKPQFSLIGDTVNTASRICAHCQEGKISISEQVYENVKSICLPEWRFESVQFEAKGKGILQCFYILYKFFLPTTKRSDLTDNYKNLPILIADIAGFTSYSNSVSPSQVVKMVSKLFIKFDQLCKIHNVFKLYTIGDCYMVLGFNDKGKRDEVIEAYNTVEMAFTMIKIIQEVKKEIDFEQLNMRIGLHIGDIIGGVIGTDIVRYDIYGKDVVIANKMESNSEPGKIRVSENFKNILESNFKHIYCFDDEKLVNCVSIDSFVQSWIVSKKDDF</sequence>
<feature type="domain" description="Guanylate cyclase" evidence="2">
    <location>
        <begin position="79"/>
        <end position="208"/>
    </location>
</feature>
<dbReference type="AlphaFoldDB" id="G0R299"/>
<evidence type="ECO:0000256" key="1">
    <source>
        <dbReference type="SAM" id="Phobius"/>
    </source>
</evidence>
<dbReference type="InParanoid" id="G0R299"/>
<feature type="domain" description="Guanylate cyclase" evidence="2">
    <location>
        <begin position="276"/>
        <end position="407"/>
    </location>
</feature>
<dbReference type="PANTHER" id="PTHR45655:SF13">
    <property type="entry name" value="SOLUBLE GUANYLATE CYCLASE GCY-32-RELATED"/>
    <property type="match status" value="1"/>
</dbReference>
<dbReference type="InterPro" id="IPR001054">
    <property type="entry name" value="A/G_cyclase"/>
</dbReference>
<protein>
    <recommendedName>
        <fullName evidence="2">Guanylate cyclase domain-containing protein</fullName>
    </recommendedName>
</protein>
<dbReference type="GO" id="GO:0019934">
    <property type="term" value="P:cGMP-mediated signaling"/>
    <property type="evidence" value="ECO:0007669"/>
    <property type="project" value="TreeGrafter"/>
</dbReference>
<dbReference type="GO" id="GO:0008074">
    <property type="term" value="C:guanylate cyclase complex, soluble"/>
    <property type="evidence" value="ECO:0007669"/>
    <property type="project" value="TreeGrafter"/>
</dbReference>
<proteinExistence type="predicted"/>
<dbReference type="PANTHER" id="PTHR45655">
    <property type="entry name" value="GUANYLATE CYCLASE SOLUBLE SUBUNIT BETA-2"/>
    <property type="match status" value="1"/>
</dbReference>
<keyword evidence="1" id="KW-0812">Transmembrane</keyword>
<keyword evidence="1" id="KW-0472">Membrane</keyword>
<dbReference type="STRING" id="857967.G0R299"/>
<feature type="transmembrane region" description="Helical" evidence="1">
    <location>
        <begin position="6"/>
        <end position="25"/>
    </location>
</feature>
<dbReference type="Proteomes" id="UP000008983">
    <property type="component" value="Unassembled WGS sequence"/>
</dbReference>
<feature type="non-terminal residue" evidence="3">
    <location>
        <position position="1"/>
    </location>
</feature>
<dbReference type="SMART" id="SM00044">
    <property type="entry name" value="CYCc"/>
    <property type="match status" value="2"/>
</dbReference>
<dbReference type="eggNOG" id="KOG3619">
    <property type="taxonomic scope" value="Eukaryota"/>
</dbReference>
<evidence type="ECO:0000313" key="3">
    <source>
        <dbReference type="EMBL" id="EGR28424.1"/>
    </source>
</evidence>
<dbReference type="GO" id="GO:0004383">
    <property type="term" value="F:guanylate cyclase activity"/>
    <property type="evidence" value="ECO:0007669"/>
    <property type="project" value="TreeGrafter"/>
</dbReference>
<dbReference type="RefSeq" id="XP_004029660.1">
    <property type="nucleotide sequence ID" value="XM_004029612.1"/>
</dbReference>
<keyword evidence="1" id="KW-1133">Transmembrane helix</keyword>
<dbReference type="InterPro" id="IPR029787">
    <property type="entry name" value="Nucleotide_cyclase"/>
</dbReference>
<accession>G0R299</accession>
<evidence type="ECO:0000259" key="2">
    <source>
        <dbReference type="PROSITE" id="PS50125"/>
    </source>
</evidence>
<dbReference type="SUPFAM" id="SSF55073">
    <property type="entry name" value="Nucleotide cyclase"/>
    <property type="match status" value="2"/>
</dbReference>
<dbReference type="PROSITE" id="PS50125">
    <property type="entry name" value="GUANYLATE_CYCLASE_2"/>
    <property type="match status" value="2"/>
</dbReference>
<dbReference type="EMBL" id="GL984247">
    <property type="protein sequence ID" value="EGR28424.1"/>
    <property type="molecule type" value="Genomic_DNA"/>
</dbReference>
<dbReference type="GeneID" id="14904487"/>
<gene>
    <name evidence="3" type="ORF">IMG5_176100</name>
</gene>
<organism evidence="3 4">
    <name type="scientific">Ichthyophthirius multifiliis</name>
    <name type="common">White spot disease agent</name>
    <name type="synonym">Ich</name>
    <dbReference type="NCBI Taxonomy" id="5932"/>
    <lineage>
        <taxon>Eukaryota</taxon>
        <taxon>Sar</taxon>
        <taxon>Alveolata</taxon>
        <taxon>Ciliophora</taxon>
        <taxon>Intramacronucleata</taxon>
        <taxon>Oligohymenophorea</taxon>
        <taxon>Hymenostomatida</taxon>
        <taxon>Ophryoglenina</taxon>
        <taxon>Ichthyophthirius</taxon>
    </lineage>
</organism>